<keyword evidence="2" id="KW-0472">Membrane</keyword>
<feature type="compositionally biased region" description="Basic residues" evidence="1">
    <location>
        <begin position="211"/>
        <end position="223"/>
    </location>
</feature>
<feature type="transmembrane region" description="Helical" evidence="2">
    <location>
        <begin position="72"/>
        <end position="88"/>
    </location>
</feature>
<reference evidence="4 5" key="1">
    <citation type="submission" date="2019-04" db="EMBL/GenBank/DDBJ databases">
        <title>Corynebacterium endometrii sp. nov., isolated from the uterus of a cow with endometritis.</title>
        <authorList>
            <person name="Ballas P."/>
            <person name="Ruckert C."/>
            <person name="Wagener K."/>
            <person name="Drillich M."/>
            <person name="Kaempfer P."/>
            <person name="Busse H.-J."/>
            <person name="Ehling-Schulz M."/>
        </authorList>
    </citation>
    <scope>NUCLEOTIDE SEQUENCE [LARGE SCALE GENOMIC DNA]</scope>
    <source>
        <strain evidence="4 5">LMM-1653</strain>
    </source>
</reference>
<feature type="transmembrane region" description="Helical" evidence="2">
    <location>
        <begin position="50"/>
        <end position="66"/>
    </location>
</feature>
<keyword evidence="2" id="KW-1133">Transmembrane helix</keyword>
<feature type="domain" description="Low molecular weight protein antigen 6 PH" evidence="3">
    <location>
        <begin position="90"/>
        <end position="159"/>
    </location>
</feature>
<dbReference type="KEGG" id="cee:CENDO_05045"/>
<keyword evidence="5" id="KW-1185">Reference proteome</keyword>
<evidence type="ECO:0000256" key="2">
    <source>
        <dbReference type="SAM" id="Phobius"/>
    </source>
</evidence>
<organism evidence="4 5">
    <name type="scientific">Corynebacterium endometrii</name>
    <dbReference type="NCBI Taxonomy" id="2488819"/>
    <lineage>
        <taxon>Bacteria</taxon>
        <taxon>Bacillati</taxon>
        <taxon>Actinomycetota</taxon>
        <taxon>Actinomycetes</taxon>
        <taxon>Mycobacteriales</taxon>
        <taxon>Corynebacteriaceae</taxon>
        <taxon>Corynebacterium</taxon>
    </lineage>
</organism>
<proteinExistence type="predicted"/>
<evidence type="ECO:0000259" key="3">
    <source>
        <dbReference type="Pfam" id="PF10756"/>
    </source>
</evidence>
<dbReference type="EMBL" id="CP039247">
    <property type="protein sequence ID" value="QCB28298.1"/>
    <property type="molecule type" value="Genomic_DNA"/>
</dbReference>
<keyword evidence="2" id="KW-0812">Transmembrane</keyword>
<accession>A0A4V1CEJ2</accession>
<dbReference type="Proteomes" id="UP000296352">
    <property type="component" value="Chromosome"/>
</dbReference>
<evidence type="ECO:0000313" key="4">
    <source>
        <dbReference type="EMBL" id="QCB28298.1"/>
    </source>
</evidence>
<dbReference type="Pfam" id="PF10756">
    <property type="entry name" value="bPH_6"/>
    <property type="match status" value="1"/>
</dbReference>
<dbReference type="InterPro" id="IPR019692">
    <property type="entry name" value="CFP-6_PH"/>
</dbReference>
<evidence type="ECO:0000256" key="1">
    <source>
        <dbReference type="SAM" id="MobiDB-lite"/>
    </source>
</evidence>
<dbReference type="AlphaFoldDB" id="A0A4V1CEJ2"/>
<gene>
    <name evidence="4" type="primary">cfp6</name>
    <name evidence="4" type="ORF">CENDO_05045</name>
</gene>
<feature type="region of interest" description="Disordered" evidence="1">
    <location>
        <begin position="189"/>
        <end position="223"/>
    </location>
</feature>
<sequence>MGLPWVWWLTKAPASQLKLAIMTSNRASDKSGSSNQASYTQEEVFKPDRAHILAALLLSAIALLGIGWMEWYWWWLFILPVGFVLWILKSKTTVNEDGIAVTSLFRGTKRISWSDFAGIEFKRTTYAVDKKGSKLALPGVTFNSLPQLASASRGRIPDALTAGRQAAEEKVKVVHRDGHEVLMTKDEYEAHQAQQARKQAAESSDVAAKAPTKRPQRRARRAE</sequence>
<protein>
    <submittedName>
        <fullName evidence="4">Low molecular weight protein antigen 6</fullName>
    </submittedName>
</protein>
<evidence type="ECO:0000313" key="5">
    <source>
        <dbReference type="Proteomes" id="UP000296352"/>
    </source>
</evidence>
<name>A0A4V1CEJ2_9CORY</name>